<name>X1U3J5_9ZZZZ</name>
<comment type="caution">
    <text evidence="1">The sequence shown here is derived from an EMBL/GenBank/DDBJ whole genome shotgun (WGS) entry which is preliminary data.</text>
</comment>
<gene>
    <name evidence="1" type="ORF">S12H4_51194</name>
</gene>
<protein>
    <submittedName>
        <fullName evidence="1">Uncharacterized protein</fullName>
    </submittedName>
</protein>
<dbReference type="AlphaFoldDB" id="X1U3J5"/>
<evidence type="ECO:0000313" key="1">
    <source>
        <dbReference type="EMBL" id="GAJ12059.1"/>
    </source>
</evidence>
<reference evidence="1" key="1">
    <citation type="journal article" date="2014" name="Front. Microbiol.">
        <title>High frequency of phylogenetically diverse reductive dehalogenase-homologous genes in deep subseafloor sedimentary metagenomes.</title>
        <authorList>
            <person name="Kawai M."/>
            <person name="Futagami T."/>
            <person name="Toyoda A."/>
            <person name="Takaki Y."/>
            <person name="Nishi S."/>
            <person name="Hori S."/>
            <person name="Arai W."/>
            <person name="Tsubouchi T."/>
            <person name="Morono Y."/>
            <person name="Uchiyama I."/>
            <person name="Ito T."/>
            <person name="Fujiyama A."/>
            <person name="Inagaki F."/>
            <person name="Takami H."/>
        </authorList>
    </citation>
    <scope>NUCLEOTIDE SEQUENCE</scope>
    <source>
        <strain evidence="1">Expedition CK06-06</strain>
    </source>
</reference>
<organism evidence="1">
    <name type="scientific">marine sediment metagenome</name>
    <dbReference type="NCBI Taxonomy" id="412755"/>
    <lineage>
        <taxon>unclassified sequences</taxon>
        <taxon>metagenomes</taxon>
        <taxon>ecological metagenomes</taxon>
    </lineage>
</organism>
<feature type="non-terminal residue" evidence="1">
    <location>
        <position position="1"/>
    </location>
</feature>
<proteinExistence type="predicted"/>
<sequence length="242" mass="27834">DRVVTENRQNLERLSTLSDSIAQSYRRENELQALNDSLLIILARTQNHLAMTSGTQRAYSDTLIALRNTLETLRRELTAGEERVMGMYEQLQTALLSPEEATVDSAVDERHVNYLRQLADYQLEATGLVRRLQARGEGEEIYAFKLDEFRQYLVRAALQGHTPEALNLLARTYTEQDDAIRGTLAYLMTLFIYPETETGLRAMDQLEELVERDGELGRLYYEVALNPDSVNVSDEKFYRFLN</sequence>
<dbReference type="EMBL" id="BARW01032328">
    <property type="protein sequence ID" value="GAJ12059.1"/>
    <property type="molecule type" value="Genomic_DNA"/>
</dbReference>
<accession>X1U3J5</accession>
<feature type="non-terminal residue" evidence="1">
    <location>
        <position position="242"/>
    </location>
</feature>